<dbReference type="Proteomes" id="UP001598019">
    <property type="component" value="Unassembled WGS sequence"/>
</dbReference>
<sequence>MIKIAGLVVIYNSDYQDVFKNIYTYLPELDRLYIFDNSDNGSDNELIYNSISEKVVYVSFLDNMGIAFALNYFCKIAILDGYKYLLTMDQDSSFSIGDFKDYLTELSVIDDLTAIIAPLYFGEDSDNYQFYTSGSIINLNIWNQVSGFDENLFIDEVDGDFTFRVLQFGYKLKKSNSIVLNHLLGTKKSKTIFGRHFTSDNHSFIRKYYIARNRVYLIKNRREVFWLYFKDSFVKLLNMIIVEDNLLLKFNYILRGVIDGLFNNMGKINL</sequence>
<evidence type="ECO:0000313" key="1">
    <source>
        <dbReference type="EMBL" id="MFD3408623.1"/>
    </source>
</evidence>
<evidence type="ECO:0000313" key="2">
    <source>
        <dbReference type="Proteomes" id="UP001598019"/>
    </source>
</evidence>
<organism evidence="1 2">
    <name type="scientific">Aquirufa esocilacus</name>
    <dbReference type="NCBI Taxonomy" id="3096513"/>
    <lineage>
        <taxon>Bacteria</taxon>
        <taxon>Pseudomonadati</taxon>
        <taxon>Bacteroidota</taxon>
        <taxon>Cytophagia</taxon>
        <taxon>Cytophagales</taxon>
        <taxon>Flectobacillaceae</taxon>
        <taxon>Aquirufa</taxon>
    </lineage>
</organism>
<dbReference type="SUPFAM" id="SSF53448">
    <property type="entry name" value="Nucleotide-diphospho-sugar transferases"/>
    <property type="match status" value="1"/>
</dbReference>
<dbReference type="RefSeq" id="WP_377981001.1">
    <property type="nucleotide sequence ID" value="NZ_JBBKXX010000002.1"/>
</dbReference>
<comment type="caution">
    <text evidence="1">The sequence shown here is derived from an EMBL/GenBank/DDBJ whole genome shotgun (WGS) entry which is preliminary data.</text>
</comment>
<evidence type="ECO:0008006" key="3">
    <source>
        <dbReference type="Google" id="ProtNLM"/>
    </source>
</evidence>
<proteinExistence type="predicted"/>
<reference evidence="1 2" key="1">
    <citation type="submission" date="2024-03" db="EMBL/GenBank/DDBJ databases">
        <title>Aquirufa genome sequencing.</title>
        <authorList>
            <person name="Pitt A."/>
            <person name="Hahn M.W."/>
        </authorList>
    </citation>
    <scope>NUCLEOTIDE SEQUENCE [LARGE SCALE GENOMIC DNA]</scope>
    <source>
        <strain evidence="1 2">HETE-83D</strain>
    </source>
</reference>
<gene>
    <name evidence="1" type="ORF">SKC37_08135</name>
</gene>
<keyword evidence="2" id="KW-1185">Reference proteome</keyword>
<dbReference type="InterPro" id="IPR029044">
    <property type="entry name" value="Nucleotide-diphossugar_trans"/>
</dbReference>
<accession>A0ABW6DIW4</accession>
<name>A0ABW6DIW4_9BACT</name>
<protein>
    <recommendedName>
        <fullName evidence="3">Glycosyltransferase</fullName>
    </recommendedName>
</protein>
<dbReference type="EMBL" id="JBBKXX010000002">
    <property type="protein sequence ID" value="MFD3408623.1"/>
    <property type="molecule type" value="Genomic_DNA"/>
</dbReference>